<proteinExistence type="predicted"/>
<evidence type="ECO:0000313" key="3">
    <source>
        <dbReference type="EMBL" id="AYV85108.1"/>
    </source>
</evidence>
<organism evidence="3">
    <name type="scientific">Satyrvirus sp</name>
    <dbReference type="NCBI Taxonomy" id="2487771"/>
    <lineage>
        <taxon>Viruses</taxon>
        <taxon>Varidnaviria</taxon>
        <taxon>Bamfordvirae</taxon>
        <taxon>Nucleocytoviricota</taxon>
        <taxon>Megaviricetes</taxon>
        <taxon>Imitervirales</taxon>
        <taxon>Mimiviridae</taxon>
        <taxon>Megamimivirinae</taxon>
    </lineage>
</organism>
<dbReference type="PANTHER" id="PTHR24189">
    <property type="entry name" value="MYOTROPHIN"/>
    <property type="match status" value="1"/>
</dbReference>
<keyword evidence="2" id="KW-0040">ANK repeat</keyword>
<dbReference type="PROSITE" id="PS50297">
    <property type="entry name" value="ANK_REP_REGION"/>
    <property type="match status" value="1"/>
</dbReference>
<dbReference type="SUPFAM" id="SSF48403">
    <property type="entry name" value="Ankyrin repeat"/>
    <property type="match status" value="1"/>
</dbReference>
<keyword evidence="1" id="KW-0677">Repeat</keyword>
<dbReference type="EMBL" id="MK072440">
    <property type="protein sequence ID" value="AYV85108.1"/>
    <property type="molecule type" value="Genomic_DNA"/>
</dbReference>
<dbReference type="InterPro" id="IPR002110">
    <property type="entry name" value="Ankyrin_rpt"/>
</dbReference>
<dbReference type="SMART" id="SM00248">
    <property type="entry name" value="ANK"/>
    <property type="match status" value="6"/>
</dbReference>
<name>A0A3G5ADB1_9VIRU</name>
<reference evidence="3" key="1">
    <citation type="submission" date="2018-10" db="EMBL/GenBank/DDBJ databases">
        <title>Hidden diversity of soil giant viruses.</title>
        <authorList>
            <person name="Schulz F."/>
            <person name="Alteio L."/>
            <person name="Goudeau D."/>
            <person name="Ryan E.M."/>
            <person name="Malmstrom R.R."/>
            <person name="Blanchard J."/>
            <person name="Woyke T."/>
        </authorList>
    </citation>
    <scope>NUCLEOTIDE SEQUENCE</scope>
    <source>
        <strain evidence="3">SAV1</strain>
    </source>
</reference>
<evidence type="ECO:0000256" key="2">
    <source>
        <dbReference type="ARBA" id="ARBA00023043"/>
    </source>
</evidence>
<dbReference type="PROSITE" id="PS50088">
    <property type="entry name" value="ANK_REPEAT"/>
    <property type="match status" value="2"/>
</dbReference>
<sequence>MDRVCNLEYFGDVFGQIPVLENIDYTRICDADHVANLSTKGKIQIANYIICHSSEMSLDEFNNLVDKYRINPFENGNNFLYSAICSENFEIANYLLKNGIDVTFDNNLAIRLCAGFRDPYNLLIIQLLIKYGADVNTNNDFPIRYAASRSNFTAVNILFNHGADIHANDDYCLKILFELDMSDYNYDLYNERYIILKSLIKNGANVNAGNDYALKKCIKYRYYQCLDLLLEAGANASSLECDDLINAINSEDVVNKLIKYGADFTKINNFHTPNEENKKIVTKLLDIGVDPTILSIVVFSKLNIIRR</sequence>
<protein>
    <submittedName>
        <fullName evidence="3">Putative ankyrin repeat protein</fullName>
    </submittedName>
</protein>
<dbReference type="InterPro" id="IPR036770">
    <property type="entry name" value="Ankyrin_rpt-contain_sf"/>
</dbReference>
<accession>A0A3G5ADB1</accession>
<evidence type="ECO:0000256" key="1">
    <source>
        <dbReference type="ARBA" id="ARBA00022737"/>
    </source>
</evidence>
<dbReference type="InterPro" id="IPR050745">
    <property type="entry name" value="Multifunctional_regulatory"/>
</dbReference>
<dbReference type="Gene3D" id="1.25.40.20">
    <property type="entry name" value="Ankyrin repeat-containing domain"/>
    <property type="match status" value="2"/>
</dbReference>
<gene>
    <name evidence="3" type="ORF">Satyrvirus4_5</name>
</gene>